<keyword evidence="1" id="KW-0328">Glycosyltransferase</keyword>
<dbReference type="SUPFAM" id="SSF53756">
    <property type="entry name" value="UDP-Glycosyltransferase/glycogen phosphorylase"/>
    <property type="match status" value="1"/>
</dbReference>
<evidence type="ECO:0000259" key="3">
    <source>
        <dbReference type="Pfam" id="PF00534"/>
    </source>
</evidence>
<sequence length="405" mass="45901">MPQSRLKILLLDSGKEWGGGTNSMLELLKRIDRNTFDISCCFYNNYVRDKNESISEALAALDIPIFFIPQARQPAWAKLAKEALRTLLFFNKKIRLKCIFAIDKIWRINPNIQKINSLLEMGQYDILYMNNQPSSNFEGYYSTVGLPTTVIQHCRIEPLMNDQIVSMVNDLCHAIISVSDGVQKKLVQHGVNPRICHTVFNGIDVHQPLPDGRQLRQSFTADEDTFVFGSIGSLILRKSHHHILQALHLFNYAYPAARWKMVMVGAGPEHQALVKMAANYRILDNVIFTGFKSNAMEYLAAFDAFILASSSEGLPRVVLEAMLLNTPVIGSNVIGTAELIHHEETGLLFPYGDTQLLFRHFERLYLDKNYRLVLARNANEMVRTHFTIDKYVAGVEAVLGSIKRA</sequence>
<dbReference type="CDD" id="cd03811">
    <property type="entry name" value="GT4_GT28_WabH-like"/>
    <property type="match status" value="1"/>
</dbReference>
<gene>
    <name evidence="4" type="ORF">EDC52_10949</name>
</gene>
<evidence type="ECO:0000313" key="4">
    <source>
        <dbReference type="EMBL" id="TCV93493.1"/>
    </source>
</evidence>
<protein>
    <submittedName>
        <fullName evidence="4">Glycosyltransferase involved in cell wall biosynthesis</fullName>
    </submittedName>
</protein>
<dbReference type="InterPro" id="IPR001296">
    <property type="entry name" value="Glyco_trans_1"/>
</dbReference>
<dbReference type="Pfam" id="PF00534">
    <property type="entry name" value="Glycos_transf_1"/>
    <property type="match status" value="1"/>
</dbReference>
<reference evidence="4 5" key="1">
    <citation type="submission" date="2019-03" db="EMBL/GenBank/DDBJ databases">
        <title>Genomic Encyclopedia of Type Strains, Phase IV (KMG-IV): sequencing the most valuable type-strain genomes for metagenomic binning, comparative biology and taxonomic classification.</title>
        <authorList>
            <person name="Goeker M."/>
        </authorList>
    </citation>
    <scope>NUCLEOTIDE SEQUENCE [LARGE SCALE GENOMIC DNA]</scope>
    <source>
        <strain evidence="4 5">DSM 19580</strain>
    </source>
</reference>
<dbReference type="GO" id="GO:0016757">
    <property type="term" value="F:glycosyltransferase activity"/>
    <property type="evidence" value="ECO:0007669"/>
    <property type="project" value="UniProtKB-KW"/>
</dbReference>
<dbReference type="PANTHER" id="PTHR12526:SF629">
    <property type="entry name" value="TEICHURONIC ACID BIOSYNTHESIS GLYCOSYLTRANSFERASE TUAH-RELATED"/>
    <property type="match status" value="1"/>
</dbReference>
<dbReference type="AlphaFoldDB" id="A0A4R3YR80"/>
<name>A0A4R3YR80_9GAMM</name>
<dbReference type="EMBL" id="SMCR01000009">
    <property type="protein sequence ID" value="TCV93493.1"/>
    <property type="molecule type" value="Genomic_DNA"/>
</dbReference>
<dbReference type="OrthoDB" id="4611853at2"/>
<evidence type="ECO:0000256" key="2">
    <source>
        <dbReference type="ARBA" id="ARBA00022679"/>
    </source>
</evidence>
<comment type="caution">
    <text evidence="4">The sequence shown here is derived from an EMBL/GenBank/DDBJ whole genome shotgun (WGS) entry which is preliminary data.</text>
</comment>
<evidence type="ECO:0000313" key="5">
    <source>
        <dbReference type="Proteomes" id="UP000295719"/>
    </source>
</evidence>
<evidence type="ECO:0000256" key="1">
    <source>
        <dbReference type="ARBA" id="ARBA00022676"/>
    </source>
</evidence>
<proteinExistence type="predicted"/>
<dbReference type="Gene3D" id="3.40.50.2000">
    <property type="entry name" value="Glycogen Phosphorylase B"/>
    <property type="match status" value="2"/>
</dbReference>
<accession>A0A4R3YR80</accession>
<keyword evidence="2 4" id="KW-0808">Transferase</keyword>
<organism evidence="4 5">
    <name type="scientific">Biostraticola tofi</name>
    <dbReference type="NCBI Taxonomy" id="466109"/>
    <lineage>
        <taxon>Bacteria</taxon>
        <taxon>Pseudomonadati</taxon>
        <taxon>Pseudomonadota</taxon>
        <taxon>Gammaproteobacteria</taxon>
        <taxon>Enterobacterales</taxon>
        <taxon>Bruguierivoracaceae</taxon>
        <taxon>Biostraticola</taxon>
    </lineage>
</organism>
<feature type="domain" description="Glycosyl transferase family 1" evidence="3">
    <location>
        <begin position="214"/>
        <end position="380"/>
    </location>
</feature>
<keyword evidence="5" id="KW-1185">Reference proteome</keyword>
<dbReference type="Proteomes" id="UP000295719">
    <property type="component" value="Unassembled WGS sequence"/>
</dbReference>
<dbReference type="PANTHER" id="PTHR12526">
    <property type="entry name" value="GLYCOSYLTRANSFERASE"/>
    <property type="match status" value="1"/>
</dbReference>
<dbReference type="RefSeq" id="WP_131866807.1">
    <property type="nucleotide sequence ID" value="NZ_SMCR01000009.1"/>
</dbReference>
<dbReference type="GO" id="GO:1901135">
    <property type="term" value="P:carbohydrate derivative metabolic process"/>
    <property type="evidence" value="ECO:0007669"/>
    <property type="project" value="UniProtKB-ARBA"/>
</dbReference>